<dbReference type="RefSeq" id="XP_016252728.1">
    <property type="nucleotide sequence ID" value="XM_016390826.1"/>
</dbReference>
<reference evidence="1 2" key="1">
    <citation type="submission" date="2015-01" db="EMBL/GenBank/DDBJ databases">
        <title>The Genome Sequence of Cladophialophora immunda CBS83496.</title>
        <authorList>
            <consortium name="The Broad Institute Genomics Platform"/>
            <person name="Cuomo C."/>
            <person name="de Hoog S."/>
            <person name="Gorbushina A."/>
            <person name="Stielow B."/>
            <person name="Teixiera M."/>
            <person name="Abouelleil A."/>
            <person name="Chapman S.B."/>
            <person name="Priest M."/>
            <person name="Young S.K."/>
            <person name="Wortman J."/>
            <person name="Nusbaum C."/>
            <person name="Birren B."/>
        </authorList>
    </citation>
    <scope>NUCLEOTIDE SEQUENCE [LARGE SCALE GENOMIC DNA]</scope>
    <source>
        <strain evidence="1 2">CBS 83496</strain>
    </source>
</reference>
<evidence type="ECO:0000313" key="2">
    <source>
        <dbReference type="Proteomes" id="UP000054466"/>
    </source>
</evidence>
<name>A0A0D2B4S6_9EURO</name>
<dbReference type="Proteomes" id="UP000054466">
    <property type="component" value="Unassembled WGS sequence"/>
</dbReference>
<accession>A0A0D2B4S6</accession>
<keyword evidence="2" id="KW-1185">Reference proteome</keyword>
<dbReference type="EMBL" id="KN847041">
    <property type="protein sequence ID" value="KIW32512.1"/>
    <property type="molecule type" value="Genomic_DNA"/>
</dbReference>
<dbReference type="VEuPathDB" id="FungiDB:PV07_04049"/>
<sequence length="165" mass="19121">MQGSRWCLTPTETWQDTILKPPTPFCSCLANDHILKKKIHLLLPPGQVESASIRLQVWPKVLWVSINACGFSSYMNTFQLRLLRCLLRTILEAGFDRERNTSLRLRDFSDLLDPIFRTYSICRFEERPSDTSLNYMSEMSRVTLNVRLCVNGPWVFFYGPVCGSH</sequence>
<organism evidence="1 2">
    <name type="scientific">Cladophialophora immunda</name>
    <dbReference type="NCBI Taxonomy" id="569365"/>
    <lineage>
        <taxon>Eukaryota</taxon>
        <taxon>Fungi</taxon>
        <taxon>Dikarya</taxon>
        <taxon>Ascomycota</taxon>
        <taxon>Pezizomycotina</taxon>
        <taxon>Eurotiomycetes</taxon>
        <taxon>Chaetothyriomycetidae</taxon>
        <taxon>Chaetothyriales</taxon>
        <taxon>Herpotrichiellaceae</taxon>
        <taxon>Cladophialophora</taxon>
    </lineage>
</organism>
<proteinExistence type="predicted"/>
<evidence type="ECO:0000313" key="1">
    <source>
        <dbReference type="EMBL" id="KIW32512.1"/>
    </source>
</evidence>
<gene>
    <name evidence="1" type="ORF">PV07_04049</name>
</gene>
<protein>
    <submittedName>
        <fullName evidence="1">Uncharacterized protein</fullName>
    </submittedName>
</protein>
<dbReference type="GeneID" id="27343243"/>
<dbReference type="HOGENOM" id="CLU_1610570_0_0_1"/>
<dbReference type="AlphaFoldDB" id="A0A0D2B4S6"/>